<evidence type="ECO:0000313" key="12">
    <source>
        <dbReference type="Proteomes" id="UP000178849"/>
    </source>
</evidence>
<dbReference type="SUPFAM" id="SSF56601">
    <property type="entry name" value="beta-lactamase/transpeptidase-like"/>
    <property type="match status" value="1"/>
</dbReference>
<evidence type="ECO:0000256" key="2">
    <source>
        <dbReference type="ARBA" id="ARBA00022729"/>
    </source>
</evidence>
<organism evidence="11 12">
    <name type="scientific">Candidatus Komeilibacteria bacterium RIFCSPLOWO2_01_FULL_45_10</name>
    <dbReference type="NCBI Taxonomy" id="1798550"/>
    <lineage>
        <taxon>Bacteria</taxon>
        <taxon>Candidatus Komeiliibacteriota</taxon>
    </lineage>
</organism>
<gene>
    <name evidence="11" type="ORF">A2927_02045</name>
</gene>
<dbReference type="PANTHER" id="PTHR21581">
    <property type="entry name" value="D-ALANYL-D-ALANINE CARBOXYPEPTIDASE"/>
    <property type="match status" value="1"/>
</dbReference>
<evidence type="ECO:0000256" key="1">
    <source>
        <dbReference type="ARBA" id="ARBA00007164"/>
    </source>
</evidence>
<dbReference type="GO" id="GO:0006508">
    <property type="term" value="P:proteolysis"/>
    <property type="evidence" value="ECO:0007669"/>
    <property type="project" value="InterPro"/>
</dbReference>
<keyword evidence="6" id="KW-0961">Cell wall biogenesis/degradation</keyword>
<dbReference type="Proteomes" id="UP000178849">
    <property type="component" value="Unassembled WGS sequence"/>
</dbReference>
<feature type="domain" description="Peptidase S11 D-alanyl-D-alanine carboxypeptidase A N-terminal" evidence="10">
    <location>
        <begin position="60"/>
        <end position="281"/>
    </location>
</feature>
<proteinExistence type="inferred from homology"/>
<dbReference type="GO" id="GO:0009252">
    <property type="term" value="P:peptidoglycan biosynthetic process"/>
    <property type="evidence" value="ECO:0007669"/>
    <property type="project" value="UniProtKB-KW"/>
</dbReference>
<dbReference type="Gene3D" id="3.40.710.10">
    <property type="entry name" value="DD-peptidase/beta-lactamase superfamily"/>
    <property type="match status" value="1"/>
</dbReference>
<dbReference type="AlphaFoldDB" id="A0A1G2BM00"/>
<dbReference type="GO" id="GO:0071555">
    <property type="term" value="P:cell wall organization"/>
    <property type="evidence" value="ECO:0007669"/>
    <property type="project" value="UniProtKB-KW"/>
</dbReference>
<evidence type="ECO:0000256" key="7">
    <source>
        <dbReference type="PIRSR" id="PIRSR618044-1"/>
    </source>
</evidence>
<evidence type="ECO:0000256" key="8">
    <source>
        <dbReference type="PIRSR" id="PIRSR618044-2"/>
    </source>
</evidence>
<dbReference type="GO" id="GO:0009002">
    <property type="term" value="F:serine-type D-Ala-D-Ala carboxypeptidase activity"/>
    <property type="evidence" value="ECO:0007669"/>
    <property type="project" value="InterPro"/>
</dbReference>
<comment type="similarity">
    <text evidence="1 9">Belongs to the peptidase S11 family.</text>
</comment>
<dbReference type="PANTHER" id="PTHR21581:SF26">
    <property type="entry name" value="D-ALANYL-D-ALANINE ENDOPEPTIDASE"/>
    <property type="match status" value="1"/>
</dbReference>
<dbReference type="STRING" id="1798550.A2927_02045"/>
<feature type="active site" description="Proton acceptor" evidence="7">
    <location>
        <position position="93"/>
    </location>
</feature>
<comment type="caution">
    <text evidence="11">The sequence shown here is derived from an EMBL/GenBank/DDBJ whole genome shotgun (WGS) entry which is preliminary data.</text>
</comment>
<keyword evidence="3" id="KW-0378">Hydrolase</keyword>
<reference evidence="11 12" key="1">
    <citation type="journal article" date="2016" name="Nat. Commun.">
        <title>Thousands of microbial genomes shed light on interconnected biogeochemical processes in an aquifer system.</title>
        <authorList>
            <person name="Anantharaman K."/>
            <person name="Brown C.T."/>
            <person name="Hug L.A."/>
            <person name="Sharon I."/>
            <person name="Castelle C.J."/>
            <person name="Probst A.J."/>
            <person name="Thomas B.C."/>
            <person name="Singh A."/>
            <person name="Wilkins M.J."/>
            <person name="Karaoz U."/>
            <person name="Brodie E.L."/>
            <person name="Williams K.H."/>
            <person name="Hubbard S.S."/>
            <person name="Banfield J.F."/>
        </authorList>
    </citation>
    <scope>NUCLEOTIDE SEQUENCE [LARGE SCALE GENOMIC DNA]</scope>
</reference>
<dbReference type="InterPro" id="IPR018044">
    <property type="entry name" value="Peptidase_S11"/>
</dbReference>
<evidence type="ECO:0000256" key="3">
    <source>
        <dbReference type="ARBA" id="ARBA00022801"/>
    </source>
</evidence>
<evidence type="ECO:0000256" key="6">
    <source>
        <dbReference type="ARBA" id="ARBA00023316"/>
    </source>
</evidence>
<sequence length="309" mass="33632">MLISIIANLVSLYSLIALPLINTQVIDVGNFAESGRVNLVKTSLLRDAPYRLNNYSLGMKVTAPSALIVDKKSGAVLWQKNPEAARPLASITKLMTALVFLEHQPTAETEITIQPSDNRGGGRVYIFPGETIKVQDLFNASLVASLNNGIMALVRSTGLKEEEFVAAMNQKARDLGMADTVFIEPTGLDPVNISTASDIIKLMKAAFAQPEIVFATTQAEYSFSVINAARHYTLKNTDKLLGSYLQIKAGKTGYLDEAGYCLAAEIIGPQGQEILVVVLGSATESDRFQDLKALAQWAFDNYHWTFLPS</sequence>
<evidence type="ECO:0000256" key="5">
    <source>
        <dbReference type="ARBA" id="ARBA00022984"/>
    </source>
</evidence>
<evidence type="ECO:0000259" key="10">
    <source>
        <dbReference type="Pfam" id="PF00768"/>
    </source>
</evidence>
<feature type="active site" evidence="7">
    <location>
        <position position="145"/>
    </location>
</feature>
<feature type="active site" description="Acyl-ester intermediate" evidence="7">
    <location>
        <position position="90"/>
    </location>
</feature>
<keyword evidence="2" id="KW-0732">Signal</keyword>
<dbReference type="GO" id="GO:0008360">
    <property type="term" value="P:regulation of cell shape"/>
    <property type="evidence" value="ECO:0007669"/>
    <property type="project" value="UniProtKB-KW"/>
</dbReference>
<dbReference type="InterPro" id="IPR012338">
    <property type="entry name" value="Beta-lactam/transpept-like"/>
</dbReference>
<keyword evidence="4" id="KW-0133">Cell shape</keyword>
<evidence type="ECO:0000256" key="4">
    <source>
        <dbReference type="ARBA" id="ARBA00022960"/>
    </source>
</evidence>
<name>A0A1G2BM00_9BACT</name>
<evidence type="ECO:0000256" key="9">
    <source>
        <dbReference type="RuleBase" id="RU004016"/>
    </source>
</evidence>
<dbReference type="InterPro" id="IPR001967">
    <property type="entry name" value="Peptidase_S11_N"/>
</dbReference>
<evidence type="ECO:0000313" key="11">
    <source>
        <dbReference type="EMBL" id="OGY89360.1"/>
    </source>
</evidence>
<keyword evidence="5" id="KW-0573">Peptidoglycan synthesis</keyword>
<dbReference type="PRINTS" id="PR00725">
    <property type="entry name" value="DADACBPTASE1"/>
</dbReference>
<accession>A0A1G2BM00</accession>
<dbReference type="Pfam" id="PF00768">
    <property type="entry name" value="Peptidase_S11"/>
    <property type="match status" value="1"/>
</dbReference>
<protein>
    <recommendedName>
        <fullName evidence="10">Peptidase S11 D-alanyl-D-alanine carboxypeptidase A N-terminal domain-containing protein</fullName>
    </recommendedName>
</protein>
<dbReference type="EMBL" id="MHKL01000020">
    <property type="protein sequence ID" value="OGY89360.1"/>
    <property type="molecule type" value="Genomic_DNA"/>
</dbReference>
<feature type="binding site" evidence="8">
    <location>
        <position position="251"/>
    </location>
    <ligand>
        <name>substrate</name>
    </ligand>
</feature>